<sequence>MKRKMVTLTIFSSLFFSTTMMTDQPKAYAEERTSILPGSEDTQVSYFDGINGNWLTTKNPIQYKAATLYGNIGLVPYNWGQQSDRSGWYEVYKPAPIKGTQISGRFEDAKFIIRIPEDWNGKLVVSGIPATRNETSTDLLFSDYVLEKGYAFAAIDKGTQGEEDPTDPLAKVKNALANDDDSVAEWNERFRQVTKAAQNYLKDHHPSQLIAARDQSNTASHLINKDHHIPTYAIGISNGGYVVRYALEHDKLKITGEPRLFDGGVDWEGVLWTEKEPNLISSLTTVVNSAGDALYGSGKNKEKALKNMYKAGLPKGSEALWPYHDQVYWFVTLNIYRDHFDPSAPNRLNWRDYLNFTPSGQRDRTYDWIFKDYRYEQRKRLMRDNIQKVANTGDIDVPLISFTGTMDALIFPDVHAKGYEKLVKRAGKQDLHRLYMIEGGNHVDSLVWNPSADATKKLQPLLPYAHQSFDLLIDWVENKKPAPKSHDVKRPQNALRVRDLKTGKEINPY</sequence>
<reference evidence="3" key="1">
    <citation type="submission" date="2015-08" db="EMBL/GenBank/DDBJ databases">
        <title>Fjat-14210 dsm16467.</title>
        <authorList>
            <person name="Liu B."/>
            <person name="Wang J."/>
            <person name="Zhu Y."/>
            <person name="Liu G."/>
            <person name="Chen Q."/>
            <person name="Chen Z."/>
            <person name="Lan J."/>
            <person name="Che J."/>
            <person name="Ge C."/>
            <person name="Shi H."/>
            <person name="Pan Z."/>
            <person name="Liu X."/>
        </authorList>
    </citation>
    <scope>NUCLEOTIDE SEQUENCE [LARGE SCALE GENOMIC DNA]</scope>
    <source>
        <strain evidence="3">DSM 16467</strain>
    </source>
</reference>
<gene>
    <name evidence="2" type="ORF">AMD01_17640</name>
</gene>
<comment type="caution">
    <text evidence="2">The sequence shown here is derived from an EMBL/GenBank/DDBJ whole genome shotgun (WGS) entry which is preliminary data.</text>
</comment>
<dbReference type="OrthoDB" id="189734at2"/>
<dbReference type="InterPro" id="IPR029058">
    <property type="entry name" value="AB_hydrolase_fold"/>
</dbReference>
<feature type="chain" id="PRO_5038813624" evidence="1">
    <location>
        <begin position="22"/>
        <end position="509"/>
    </location>
</feature>
<dbReference type="STRING" id="284581.AMD01_17640"/>
<evidence type="ECO:0000313" key="3">
    <source>
        <dbReference type="Proteomes" id="UP000037558"/>
    </source>
</evidence>
<evidence type="ECO:0000313" key="2">
    <source>
        <dbReference type="EMBL" id="KOO42957.1"/>
    </source>
</evidence>
<dbReference type="AlphaFoldDB" id="A0A0M0KWI6"/>
<dbReference type="EMBL" id="LILC01000023">
    <property type="protein sequence ID" value="KOO42957.1"/>
    <property type="molecule type" value="Genomic_DNA"/>
</dbReference>
<evidence type="ECO:0000256" key="1">
    <source>
        <dbReference type="SAM" id="SignalP"/>
    </source>
</evidence>
<protein>
    <submittedName>
        <fullName evidence="2">Peptide chain release factor 2</fullName>
    </submittedName>
</protein>
<accession>A0A0M0KWI6</accession>
<keyword evidence="1" id="KW-0732">Signal</keyword>
<dbReference type="Gene3D" id="3.40.50.1820">
    <property type="entry name" value="alpha/beta hydrolase"/>
    <property type="match status" value="1"/>
</dbReference>
<feature type="signal peptide" evidence="1">
    <location>
        <begin position="1"/>
        <end position="21"/>
    </location>
</feature>
<dbReference type="RefSeq" id="WP_053402762.1">
    <property type="nucleotide sequence ID" value="NZ_LILC01000023.1"/>
</dbReference>
<proteinExistence type="predicted"/>
<organism evidence="2 3">
    <name type="scientific">Priestia koreensis</name>
    <dbReference type="NCBI Taxonomy" id="284581"/>
    <lineage>
        <taxon>Bacteria</taxon>
        <taxon>Bacillati</taxon>
        <taxon>Bacillota</taxon>
        <taxon>Bacilli</taxon>
        <taxon>Bacillales</taxon>
        <taxon>Bacillaceae</taxon>
        <taxon>Priestia</taxon>
    </lineage>
</organism>
<dbReference type="SUPFAM" id="SSF53474">
    <property type="entry name" value="alpha/beta-Hydrolases"/>
    <property type="match status" value="1"/>
</dbReference>
<keyword evidence="3" id="KW-1185">Reference proteome</keyword>
<dbReference type="ESTHER" id="9baci-a0a0m0kwi6">
    <property type="family name" value="OHBut_olig_hydro_put"/>
</dbReference>
<name>A0A0M0KWI6_9BACI</name>
<dbReference type="Proteomes" id="UP000037558">
    <property type="component" value="Unassembled WGS sequence"/>
</dbReference>
<dbReference type="PATRIC" id="fig|284581.3.peg.3040"/>